<dbReference type="CDD" id="cd14526">
    <property type="entry name" value="DSP_laforin-like"/>
    <property type="match status" value="1"/>
</dbReference>
<dbReference type="OMA" id="EMRHTTN"/>
<dbReference type="InterPro" id="IPR016130">
    <property type="entry name" value="Tyr_Pase_AS"/>
</dbReference>
<dbReference type="STRING" id="137246.A0A401SMV5"/>
<dbReference type="SUPFAM" id="SSF52799">
    <property type="entry name" value="(Phosphotyrosine protein) phosphatases II"/>
    <property type="match status" value="1"/>
</dbReference>
<evidence type="ECO:0000256" key="1">
    <source>
        <dbReference type="ARBA" id="ARBA00022801"/>
    </source>
</evidence>
<proteinExistence type="predicted"/>
<dbReference type="FunFam" id="3.90.190.10:FF:000054">
    <property type="entry name" value="laforin isoform X1"/>
    <property type="match status" value="1"/>
</dbReference>
<name>A0A401SMV5_CHIPU</name>
<evidence type="ECO:0000313" key="7">
    <source>
        <dbReference type="Proteomes" id="UP000287033"/>
    </source>
</evidence>
<keyword evidence="1" id="KW-0378">Hydrolase</keyword>
<dbReference type="SMART" id="SM00195">
    <property type="entry name" value="DSPc"/>
    <property type="match status" value="1"/>
</dbReference>
<dbReference type="PROSITE" id="PS50054">
    <property type="entry name" value="TYR_PHOSPHATASE_DUAL"/>
    <property type="match status" value="1"/>
</dbReference>
<dbReference type="AlphaFoldDB" id="A0A401SMV5"/>
<dbReference type="PROSITE" id="PS00383">
    <property type="entry name" value="TYR_PHOSPHATASE_1"/>
    <property type="match status" value="1"/>
</dbReference>
<keyword evidence="7" id="KW-1185">Reference proteome</keyword>
<dbReference type="InterPro" id="IPR029021">
    <property type="entry name" value="Prot-tyrosine_phosphatase-like"/>
</dbReference>
<dbReference type="GO" id="GO:0044042">
    <property type="term" value="P:glucan metabolic process"/>
    <property type="evidence" value="ECO:0007669"/>
    <property type="project" value="UniProtKB-ARBA"/>
</dbReference>
<dbReference type="PANTHER" id="PTHR46864">
    <property type="entry name" value="LAFORIN"/>
    <property type="match status" value="1"/>
</dbReference>
<keyword evidence="2" id="KW-0904">Protein phosphatase</keyword>
<evidence type="ECO:0000313" key="6">
    <source>
        <dbReference type="EMBL" id="GCC31739.1"/>
    </source>
</evidence>
<evidence type="ECO:0000256" key="2">
    <source>
        <dbReference type="ARBA" id="ARBA00022912"/>
    </source>
</evidence>
<dbReference type="InterPro" id="IPR042942">
    <property type="entry name" value="Laforin"/>
</dbReference>
<evidence type="ECO:0008006" key="8">
    <source>
        <dbReference type="Google" id="ProtNLM"/>
    </source>
</evidence>
<evidence type="ECO:0000256" key="3">
    <source>
        <dbReference type="ARBA" id="ARBA00023277"/>
    </source>
</evidence>
<sequence>MAKNDFSLSFLGNGPLHDRCCEYDDSNLVDGVYCYPVGHFIEKSGYSNEMKHTTDFYFQIADHQAMHYSRILPKIWLGSCPRQVEHVTIKLKHELGVTAVMNFQTEWDVDHNSWGCNHKAEPMKPEFMMELYKDVGLAYVWMPTPDMSTEGRVKMLPQAVYLLHGLLENGHTVYVHCNAGVGRSTAAVCGYLMYIIGWNLRKVQYFVSAKRPAVYIDEEALIRAQNEFYQKFGHVHSSVCHNC</sequence>
<feature type="domain" description="Tyrosine-protein phosphatase" evidence="4">
    <location>
        <begin position="67"/>
        <end position="234"/>
    </location>
</feature>
<comment type="caution">
    <text evidence="6">The sequence shown here is derived from an EMBL/GenBank/DDBJ whole genome shotgun (WGS) entry which is preliminary data.</text>
</comment>
<dbReference type="PROSITE" id="PS50056">
    <property type="entry name" value="TYR_PHOSPHATASE_2"/>
    <property type="match status" value="1"/>
</dbReference>
<organism evidence="6 7">
    <name type="scientific">Chiloscyllium punctatum</name>
    <name type="common">Brownbanded bambooshark</name>
    <name type="synonym">Hemiscyllium punctatum</name>
    <dbReference type="NCBI Taxonomy" id="137246"/>
    <lineage>
        <taxon>Eukaryota</taxon>
        <taxon>Metazoa</taxon>
        <taxon>Chordata</taxon>
        <taxon>Craniata</taxon>
        <taxon>Vertebrata</taxon>
        <taxon>Chondrichthyes</taxon>
        <taxon>Elasmobranchii</taxon>
        <taxon>Galeomorphii</taxon>
        <taxon>Galeoidea</taxon>
        <taxon>Orectolobiformes</taxon>
        <taxon>Hemiscylliidae</taxon>
        <taxon>Chiloscyllium</taxon>
    </lineage>
</organism>
<protein>
    <recommendedName>
        <fullName evidence="8">Protein-tyrosine-phosphatase</fullName>
    </recommendedName>
</protein>
<dbReference type="OrthoDB" id="273181at2759"/>
<accession>A0A401SMV5</accession>
<dbReference type="Proteomes" id="UP000287033">
    <property type="component" value="Unassembled WGS sequence"/>
</dbReference>
<evidence type="ECO:0000259" key="4">
    <source>
        <dbReference type="PROSITE" id="PS50054"/>
    </source>
</evidence>
<dbReference type="GO" id="GO:0005737">
    <property type="term" value="C:cytoplasm"/>
    <property type="evidence" value="ECO:0007669"/>
    <property type="project" value="TreeGrafter"/>
</dbReference>
<dbReference type="InterPro" id="IPR000387">
    <property type="entry name" value="Tyr_Pase_dom"/>
</dbReference>
<dbReference type="GO" id="GO:0004725">
    <property type="term" value="F:protein tyrosine phosphatase activity"/>
    <property type="evidence" value="ECO:0007669"/>
    <property type="project" value="InterPro"/>
</dbReference>
<gene>
    <name evidence="6" type="ORF">chiPu_0010200</name>
</gene>
<dbReference type="EMBL" id="BEZZ01000385">
    <property type="protein sequence ID" value="GCC31739.1"/>
    <property type="molecule type" value="Genomic_DNA"/>
</dbReference>
<keyword evidence="3" id="KW-0119">Carbohydrate metabolism</keyword>
<dbReference type="GO" id="GO:0019203">
    <property type="term" value="F:carbohydrate phosphatase activity"/>
    <property type="evidence" value="ECO:0007669"/>
    <property type="project" value="InterPro"/>
</dbReference>
<dbReference type="Pfam" id="PF00782">
    <property type="entry name" value="DSPc"/>
    <property type="match status" value="1"/>
</dbReference>
<evidence type="ECO:0000259" key="5">
    <source>
        <dbReference type="PROSITE" id="PS50056"/>
    </source>
</evidence>
<dbReference type="PANTHER" id="PTHR46864:SF1">
    <property type="entry name" value="LAFORIN"/>
    <property type="match status" value="1"/>
</dbReference>
<dbReference type="GO" id="GO:0005634">
    <property type="term" value="C:nucleus"/>
    <property type="evidence" value="ECO:0007669"/>
    <property type="project" value="TreeGrafter"/>
</dbReference>
<dbReference type="Gene3D" id="3.90.190.10">
    <property type="entry name" value="Protein tyrosine phosphatase superfamily"/>
    <property type="match status" value="1"/>
</dbReference>
<dbReference type="InterPro" id="IPR000340">
    <property type="entry name" value="Dual-sp_phosphatase_cat-dom"/>
</dbReference>
<dbReference type="InterPro" id="IPR020422">
    <property type="entry name" value="TYR_PHOSPHATASE_DUAL_dom"/>
</dbReference>
<reference evidence="6 7" key="1">
    <citation type="journal article" date="2018" name="Nat. Ecol. Evol.">
        <title>Shark genomes provide insights into elasmobranch evolution and the origin of vertebrates.</title>
        <authorList>
            <person name="Hara Y"/>
            <person name="Yamaguchi K"/>
            <person name="Onimaru K"/>
            <person name="Kadota M"/>
            <person name="Koyanagi M"/>
            <person name="Keeley SD"/>
            <person name="Tatsumi K"/>
            <person name="Tanaka K"/>
            <person name="Motone F"/>
            <person name="Kageyama Y"/>
            <person name="Nozu R"/>
            <person name="Adachi N"/>
            <person name="Nishimura O"/>
            <person name="Nakagawa R"/>
            <person name="Tanegashima C"/>
            <person name="Kiyatake I"/>
            <person name="Matsumoto R"/>
            <person name="Murakumo K"/>
            <person name="Nishida K"/>
            <person name="Terakita A"/>
            <person name="Kuratani S"/>
            <person name="Sato K"/>
            <person name="Hyodo S Kuraku.S."/>
        </authorList>
    </citation>
    <scope>NUCLEOTIDE SEQUENCE [LARGE SCALE GENOMIC DNA]</scope>
</reference>
<dbReference type="InterPro" id="IPR045204">
    <property type="entry name" value="DSP_laforin-like"/>
</dbReference>
<feature type="domain" description="Tyrosine specific protein phosphatases" evidence="5">
    <location>
        <begin position="154"/>
        <end position="222"/>
    </location>
</feature>